<proteinExistence type="predicted"/>
<dbReference type="InterPro" id="IPR011051">
    <property type="entry name" value="RmlC_Cupin_sf"/>
</dbReference>
<gene>
    <name evidence="2" type="ORF">DY367_02135</name>
</gene>
<dbReference type="EMBL" id="QVXO01000002">
    <property type="protein sequence ID" value="RPJ93577.1"/>
    <property type="molecule type" value="Genomic_DNA"/>
</dbReference>
<accession>A0A424WKG3</accession>
<dbReference type="AlphaFoldDB" id="A0A424WKG3"/>
<evidence type="ECO:0000313" key="2">
    <source>
        <dbReference type="EMBL" id="RPJ93577.1"/>
    </source>
</evidence>
<feature type="compositionally biased region" description="Basic and acidic residues" evidence="1">
    <location>
        <begin position="23"/>
        <end position="33"/>
    </location>
</feature>
<dbReference type="Proteomes" id="UP000285324">
    <property type="component" value="Unassembled WGS sequence"/>
</dbReference>
<sequence>MSSIDTITGKQIINEGGRGGPLTEDHQGMRARHEDDLEWTNLRYEGQFAKMMFHPTAEDPTIPNAGIVRYEKGSGHPLHNHYFAQIWYILDGKFLIEGKLHGKGSMIFHPDPHFESKLETIEAGTILYVQYVGPHTRQGAIYEGRFNVSERKSLAEETTAV</sequence>
<feature type="region of interest" description="Disordered" evidence="1">
    <location>
        <begin position="1"/>
        <end position="33"/>
    </location>
</feature>
<dbReference type="Gene3D" id="2.60.120.10">
    <property type="entry name" value="Jelly Rolls"/>
    <property type="match status" value="1"/>
</dbReference>
<reference evidence="2 3" key="1">
    <citation type="submission" date="2018-08" db="EMBL/GenBank/DDBJ databases">
        <title>Achromobacter xylosoxidans Genome sequencing and assembly.</title>
        <authorList>
            <person name="Wang R."/>
            <person name="Rensing C."/>
            <person name="Li Y."/>
        </authorList>
    </citation>
    <scope>NUCLEOTIDE SEQUENCE [LARGE SCALE GENOMIC DNA]</scope>
    <source>
        <strain evidence="2 3">GD003A</strain>
    </source>
</reference>
<evidence type="ECO:0000313" key="3">
    <source>
        <dbReference type="Proteomes" id="UP000285324"/>
    </source>
</evidence>
<dbReference type="InterPro" id="IPR014710">
    <property type="entry name" value="RmlC-like_jellyroll"/>
</dbReference>
<evidence type="ECO:0000256" key="1">
    <source>
        <dbReference type="SAM" id="MobiDB-lite"/>
    </source>
</evidence>
<name>A0A424WKG3_ALCXX</name>
<organism evidence="2 3">
    <name type="scientific">Alcaligenes xylosoxydans xylosoxydans</name>
    <name type="common">Achromobacter xylosoxidans</name>
    <dbReference type="NCBI Taxonomy" id="85698"/>
    <lineage>
        <taxon>Bacteria</taxon>
        <taxon>Pseudomonadati</taxon>
        <taxon>Pseudomonadota</taxon>
        <taxon>Betaproteobacteria</taxon>
        <taxon>Burkholderiales</taxon>
        <taxon>Alcaligenaceae</taxon>
        <taxon>Achromobacter</taxon>
    </lineage>
</organism>
<dbReference type="RefSeq" id="WP_059373854.1">
    <property type="nucleotide sequence ID" value="NZ_CP061008.1"/>
</dbReference>
<dbReference type="SUPFAM" id="SSF51182">
    <property type="entry name" value="RmlC-like cupins"/>
    <property type="match status" value="1"/>
</dbReference>
<protein>
    <submittedName>
        <fullName evidence="2">Cupin domain-containing protein</fullName>
    </submittedName>
</protein>
<comment type="caution">
    <text evidence="2">The sequence shown here is derived from an EMBL/GenBank/DDBJ whole genome shotgun (WGS) entry which is preliminary data.</text>
</comment>
<dbReference type="OrthoDB" id="8718357at2"/>
<feature type="compositionally biased region" description="Polar residues" evidence="1">
    <location>
        <begin position="1"/>
        <end position="11"/>
    </location>
</feature>